<protein>
    <submittedName>
        <fullName evidence="1">Uncharacterized protein</fullName>
    </submittedName>
</protein>
<accession>A0A6A4TE29</accession>
<proteinExistence type="predicted"/>
<dbReference type="Proteomes" id="UP000438429">
    <property type="component" value="Unassembled WGS sequence"/>
</dbReference>
<evidence type="ECO:0000313" key="2">
    <source>
        <dbReference type="Proteomes" id="UP000438429"/>
    </source>
</evidence>
<dbReference type="AlphaFoldDB" id="A0A6A4TE29"/>
<organism evidence="1 2">
    <name type="scientific">Scophthalmus maximus</name>
    <name type="common">Turbot</name>
    <name type="synonym">Psetta maxima</name>
    <dbReference type="NCBI Taxonomy" id="52904"/>
    <lineage>
        <taxon>Eukaryota</taxon>
        <taxon>Metazoa</taxon>
        <taxon>Chordata</taxon>
        <taxon>Craniata</taxon>
        <taxon>Vertebrata</taxon>
        <taxon>Euteleostomi</taxon>
        <taxon>Actinopterygii</taxon>
        <taxon>Neopterygii</taxon>
        <taxon>Teleostei</taxon>
        <taxon>Neoteleostei</taxon>
        <taxon>Acanthomorphata</taxon>
        <taxon>Carangaria</taxon>
        <taxon>Pleuronectiformes</taxon>
        <taxon>Pleuronectoidei</taxon>
        <taxon>Scophthalmidae</taxon>
        <taxon>Scophthalmus</taxon>
    </lineage>
</organism>
<comment type="caution">
    <text evidence="1">The sequence shown here is derived from an EMBL/GenBank/DDBJ whole genome shotgun (WGS) entry which is preliminary data.</text>
</comment>
<gene>
    <name evidence="1" type="ORF">F2P81_007352</name>
</gene>
<reference evidence="1 2" key="1">
    <citation type="submission" date="2019-06" db="EMBL/GenBank/DDBJ databases">
        <title>Draft genomes of female and male turbot (Scophthalmus maximus).</title>
        <authorList>
            <person name="Xu H."/>
            <person name="Xu X.-W."/>
            <person name="Shao C."/>
            <person name="Chen S."/>
        </authorList>
    </citation>
    <scope>NUCLEOTIDE SEQUENCE [LARGE SCALE GENOMIC DNA]</scope>
    <source>
        <strain evidence="1">Ysfricsl-2016a</strain>
        <tissue evidence="1">Blood</tissue>
    </source>
</reference>
<name>A0A6A4TE29_SCOMX</name>
<evidence type="ECO:0000313" key="1">
    <source>
        <dbReference type="EMBL" id="KAF0041454.1"/>
    </source>
</evidence>
<sequence>MGSICLAAEHSICLPVCRVNEGILVPDLPNIIIMMYSSGNTDKSDKSRRFGHNLEPVLNQNQFLKPNACKAATLVVIS</sequence>
<dbReference type="EMBL" id="VEVO01000006">
    <property type="protein sequence ID" value="KAF0041454.1"/>
    <property type="molecule type" value="Genomic_DNA"/>
</dbReference>